<name>A0A9D4ZHF0_ADICA</name>
<reference evidence="2" key="1">
    <citation type="submission" date="2021-01" db="EMBL/GenBank/DDBJ databases">
        <title>Adiantum capillus-veneris genome.</title>
        <authorList>
            <person name="Fang Y."/>
            <person name="Liao Q."/>
        </authorList>
    </citation>
    <scope>NUCLEOTIDE SEQUENCE</scope>
    <source>
        <strain evidence="2">H3</strain>
        <tissue evidence="2">Leaf</tissue>
    </source>
</reference>
<dbReference type="PANTHER" id="PTHR45703">
    <property type="entry name" value="DYNEIN HEAVY CHAIN"/>
    <property type="match status" value="1"/>
</dbReference>
<dbReference type="Proteomes" id="UP000886520">
    <property type="component" value="Chromosome 9"/>
</dbReference>
<feature type="region of interest" description="Disordered" evidence="1">
    <location>
        <begin position="169"/>
        <end position="193"/>
    </location>
</feature>
<accession>A0A9D4ZHF0</accession>
<dbReference type="GO" id="GO:0045505">
    <property type="term" value="F:dynein intermediate chain binding"/>
    <property type="evidence" value="ECO:0007669"/>
    <property type="project" value="InterPro"/>
</dbReference>
<dbReference type="OrthoDB" id="1938332at2759"/>
<evidence type="ECO:0000313" key="3">
    <source>
        <dbReference type="Proteomes" id="UP000886520"/>
    </source>
</evidence>
<feature type="region of interest" description="Disordered" evidence="1">
    <location>
        <begin position="21"/>
        <end position="43"/>
    </location>
</feature>
<gene>
    <name evidence="2" type="ORF">GOP47_0009655</name>
</gene>
<dbReference type="GO" id="GO:0051959">
    <property type="term" value="F:dynein light intermediate chain binding"/>
    <property type="evidence" value="ECO:0007669"/>
    <property type="project" value="InterPro"/>
</dbReference>
<dbReference type="InterPro" id="IPR026983">
    <property type="entry name" value="DHC"/>
</dbReference>
<evidence type="ECO:0000256" key="1">
    <source>
        <dbReference type="SAM" id="MobiDB-lite"/>
    </source>
</evidence>
<evidence type="ECO:0000313" key="2">
    <source>
        <dbReference type="EMBL" id="KAI5075579.1"/>
    </source>
</evidence>
<feature type="region of interest" description="Disordered" evidence="1">
    <location>
        <begin position="450"/>
        <end position="471"/>
    </location>
</feature>
<feature type="compositionally biased region" description="Polar residues" evidence="1">
    <location>
        <begin position="169"/>
        <end position="179"/>
    </location>
</feature>
<organism evidence="2 3">
    <name type="scientific">Adiantum capillus-veneris</name>
    <name type="common">Maidenhair fern</name>
    <dbReference type="NCBI Taxonomy" id="13818"/>
    <lineage>
        <taxon>Eukaryota</taxon>
        <taxon>Viridiplantae</taxon>
        <taxon>Streptophyta</taxon>
        <taxon>Embryophyta</taxon>
        <taxon>Tracheophyta</taxon>
        <taxon>Polypodiopsida</taxon>
        <taxon>Polypodiidae</taxon>
        <taxon>Polypodiales</taxon>
        <taxon>Pteridineae</taxon>
        <taxon>Pteridaceae</taxon>
        <taxon>Vittarioideae</taxon>
        <taxon>Adiantum</taxon>
    </lineage>
</organism>
<dbReference type="GO" id="GO:0030286">
    <property type="term" value="C:dynein complex"/>
    <property type="evidence" value="ECO:0007669"/>
    <property type="project" value="InterPro"/>
</dbReference>
<sequence length="845" mass="96492">MAMADSDNLASRLLLRQSSVSKRVKLEDPAASQSLHTLHDEDDDVHGAGVTFSAVSSSSPSCLHNGTGKRPRPPRLSSHGLTPELLFHMRPSKIRFSSKSSDKTRFSEFSRVFPPAEEASTNTIEEASSLEWQLLPCLKEVIPGDLRQSVLQPCIDRLSTVIQSDAPRSVQSFPKVSRTSSRHGPVPKPSRLAQSRYSGELVHDGVSGESHEAWNSQTKSGVMLWKRRRGKFAVSSPSDATSYMWMSFLNLLRQNPDYPEFIYLQPAKASRSTFDPYDLDIVAHNEVSSPYFYTMSSAGVTLFRDLDAEFISLDEWETDFEYYKCIMKLNVFRQYKLWKTFYIWRRFVRKKLQRLSRKSLIKQLFSINPILQRVLLQICQMSLSIAELHLFHYERGTVYLLEEFIGLQEKRRRSILERLMEVSEHAVGDVKDACVAVLIKIEEDLLGQQSEDTQYSTTGTDNSPTSQSKGLGSKLASVAAKWKQEKEKAAEEKENQERFTFAIAAAKRNERGRLLKFLRLADYIIAQSLRAVLIRSFAEVLKDLSHPSVQGMYLFLEDSTTFELINKKEFPTQQLASSVLVHSLQSEEVGLYTHKPFFEVKVVIEDDRLQLQPDSSTFLEKFEEFLRTIPEGLKRLQRLVSHCGLNEVVERTALDNDSTISYMDLIGDKQYGDVITMMRTSLQSCFQDAEAAITCFQSFLEIYVQNRTLSIDCIRNEVAEGRWDIGRFRQELDSFLQQVQDINSLSDSKDVGVLLINIKRLKESLLPSPQKCLQAIFTLIPELVSQLYQAFITEIHMATKKLLSKPSSVEEFVQLANFLQVSFHSKTFICYNAFKVNKYSTDCFD</sequence>
<comment type="caution">
    <text evidence="2">The sequence shown here is derived from an EMBL/GenBank/DDBJ whole genome shotgun (WGS) entry which is preliminary data.</text>
</comment>
<proteinExistence type="predicted"/>
<feature type="region of interest" description="Disordered" evidence="1">
    <location>
        <begin position="55"/>
        <end position="80"/>
    </location>
</feature>
<protein>
    <submittedName>
        <fullName evidence="2">Uncharacterized protein</fullName>
    </submittedName>
</protein>
<keyword evidence="3" id="KW-1185">Reference proteome</keyword>
<dbReference type="AlphaFoldDB" id="A0A9D4ZHF0"/>
<dbReference type="EMBL" id="JABFUD020000009">
    <property type="protein sequence ID" value="KAI5075579.1"/>
    <property type="molecule type" value="Genomic_DNA"/>
</dbReference>
<feature type="compositionally biased region" description="Polar residues" evidence="1">
    <location>
        <begin position="450"/>
        <end position="470"/>
    </location>
</feature>
<dbReference type="GO" id="GO:0007018">
    <property type="term" value="P:microtubule-based movement"/>
    <property type="evidence" value="ECO:0007669"/>
    <property type="project" value="InterPro"/>
</dbReference>
<dbReference type="PANTHER" id="PTHR45703:SF36">
    <property type="entry name" value="DYNEIN HEAVY CHAIN, CYTOPLASMIC"/>
    <property type="match status" value="1"/>
</dbReference>